<evidence type="ECO:0000313" key="1">
    <source>
        <dbReference type="EMBL" id="QQP40186.1"/>
    </source>
</evidence>
<dbReference type="EMBL" id="CP045898">
    <property type="protein sequence ID" value="QQP40186.1"/>
    <property type="molecule type" value="Genomic_DNA"/>
</dbReference>
<feature type="non-terminal residue" evidence="1">
    <location>
        <position position="1"/>
    </location>
</feature>
<gene>
    <name evidence="1" type="ORF">FKW44_014156</name>
</gene>
<sequence>LGNRQSQETVQDPKLLGQLVFIKGKFTQLVRDISSLQERFPLTENIGILEMVQMQLTVEPFPSKLKSALEKNPDSEKNKFFSRILKTETLELKDDPKLPFLFSCAPITSVDCERASPN</sequence>
<name>A0A7T8GZ44_CALRO</name>
<evidence type="ECO:0000313" key="2">
    <source>
        <dbReference type="Proteomes" id="UP000595437"/>
    </source>
</evidence>
<proteinExistence type="predicted"/>
<protein>
    <submittedName>
        <fullName evidence="1">LOC100897181</fullName>
    </submittedName>
</protein>
<keyword evidence="2" id="KW-1185">Reference proteome</keyword>
<organism evidence="1 2">
    <name type="scientific">Caligus rogercresseyi</name>
    <name type="common">Sea louse</name>
    <dbReference type="NCBI Taxonomy" id="217165"/>
    <lineage>
        <taxon>Eukaryota</taxon>
        <taxon>Metazoa</taxon>
        <taxon>Ecdysozoa</taxon>
        <taxon>Arthropoda</taxon>
        <taxon>Crustacea</taxon>
        <taxon>Multicrustacea</taxon>
        <taxon>Hexanauplia</taxon>
        <taxon>Copepoda</taxon>
        <taxon>Siphonostomatoida</taxon>
        <taxon>Caligidae</taxon>
        <taxon>Caligus</taxon>
    </lineage>
</organism>
<dbReference type="AlphaFoldDB" id="A0A7T8GZ44"/>
<dbReference type="Proteomes" id="UP000595437">
    <property type="component" value="Chromosome 9"/>
</dbReference>
<accession>A0A7T8GZ44</accession>
<reference evidence="2" key="1">
    <citation type="submission" date="2021-01" db="EMBL/GenBank/DDBJ databases">
        <title>Caligus Genome Assembly.</title>
        <authorList>
            <person name="Gallardo-Escarate C."/>
        </authorList>
    </citation>
    <scope>NUCLEOTIDE SEQUENCE [LARGE SCALE GENOMIC DNA]</scope>
</reference>
<dbReference type="OrthoDB" id="6596666at2759"/>